<gene>
    <name evidence="2" type="ORF">MUK42_32902</name>
</gene>
<sequence length="114" mass="12735">MEFLIIQEKAIKGSQGLAWGIKVTQNSQGDCLIQSPFGGMAIDGCAIYRDQISLRVVFPKEVGGGENSQRENTRNENEQAESIIQLRVDKLDREDPRTGKEQDESVVIKVKLML</sequence>
<evidence type="ECO:0000313" key="2">
    <source>
        <dbReference type="EMBL" id="URE13914.1"/>
    </source>
</evidence>
<organism evidence="2 3">
    <name type="scientific">Musa troglodytarum</name>
    <name type="common">fe'i banana</name>
    <dbReference type="NCBI Taxonomy" id="320322"/>
    <lineage>
        <taxon>Eukaryota</taxon>
        <taxon>Viridiplantae</taxon>
        <taxon>Streptophyta</taxon>
        <taxon>Embryophyta</taxon>
        <taxon>Tracheophyta</taxon>
        <taxon>Spermatophyta</taxon>
        <taxon>Magnoliopsida</taxon>
        <taxon>Liliopsida</taxon>
        <taxon>Zingiberales</taxon>
        <taxon>Musaceae</taxon>
        <taxon>Musa</taxon>
    </lineage>
</organism>
<feature type="compositionally biased region" description="Basic and acidic residues" evidence="1">
    <location>
        <begin position="68"/>
        <end position="77"/>
    </location>
</feature>
<evidence type="ECO:0000313" key="3">
    <source>
        <dbReference type="Proteomes" id="UP001055439"/>
    </source>
</evidence>
<evidence type="ECO:0000256" key="1">
    <source>
        <dbReference type="SAM" id="MobiDB-lite"/>
    </source>
</evidence>
<reference evidence="2" key="1">
    <citation type="submission" date="2022-05" db="EMBL/GenBank/DDBJ databases">
        <title>The Musa troglodytarum L. genome provides insights into the mechanism of non-climacteric behaviour and enrichment of carotenoids.</title>
        <authorList>
            <person name="Wang J."/>
        </authorList>
    </citation>
    <scope>NUCLEOTIDE SEQUENCE</scope>
    <source>
        <tissue evidence="2">Leaf</tissue>
    </source>
</reference>
<feature type="region of interest" description="Disordered" evidence="1">
    <location>
        <begin position="62"/>
        <end position="82"/>
    </location>
</feature>
<protein>
    <submittedName>
        <fullName evidence="2">Uncharacterized protein</fullName>
    </submittedName>
</protein>
<dbReference type="EMBL" id="CP097508">
    <property type="protein sequence ID" value="URE13914.1"/>
    <property type="molecule type" value="Genomic_DNA"/>
</dbReference>
<dbReference type="Proteomes" id="UP001055439">
    <property type="component" value="Chromosome 6"/>
</dbReference>
<name>A0A9E7GKX9_9LILI</name>
<proteinExistence type="predicted"/>
<keyword evidence="3" id="KW-1185">Reference proteome</keyword>
<dbReference type="AlphaFoldDB" id="A0A9E7GKX9"/>
<accession>A0A9E7GKX9</accession>